<evidence type="ECO:0000313" key="1">
    <source>
        <dbReference type="EMBL" id="CAI8596122.1"/>
    </source>
</evidence>
<sequence length="122" mass="14331">MLRLFSQIQEEEYMNIKEQLRGEILKKLRQLENECSDMTSLNRGLGINVGTSLRPLPNEVHAAYKRAMFKFHQDRASKTDLCEHVKAKEKCKLISCMKEKFCNTSWHWINSILRMDMIGVLI</sequence>
<gene>
    <name evidence="1" type="ORF">VFH_II019560</name>
</gene>
<proteinExistence type="predicted"/>
<dbReference type="Proteomes" id="UP001157006">
    <property type="component" value="Chromosome 2"/>
</dbReference>
<organism evidence="1 2">
    <name type="scientific">Vicia faba</name>
    <name type="common">Broad bean</name>
    <name type="synonym">Faba vulgaris</name>
    <dbReference type="NCBI Taxonomy" id="3906"/>
    <lineage>
        <taxon>Eukaryota</taxon>
        <taxon>Viridiplantae</taxon>
        <taxon>Streptophyta</taxon>
        <taxon>Embryophyta</taxon>
        <taxon>Tracheophyta</taxon>
        <taxon>Spermatophyta</taxon>
        <taxon>Magnoliopsida</taxon>
        <taxon>eudicotyledons</taxon>
        <taxon>Gunneridae</taxon>
        <taxon>Pentapetalae</taxon>
        <taxon>rosids</taxon>
        <taxon>fabids</taxon>
        <taxon>Fabales</taxon>
        <taxon>Fabaceae</taxon>
        <taxon>Papilionoideae</taxon>
        <taxon>50 kb inversion clade</taxon>
        <taxon>NPAAA clade</taxon>
        <taxon>Hologalegina</taxon>
        <taxon>IRL clade</taxon>
        <taxon>Fabeae</taxon>
        <taxon>Vicia</taxon>
    </lineage>
</organism>
<dbReference type="AlphaFoldDB" id="A0AAV0ZE70"/>
<name>A0AAV0ZE70_VICFA</name>
<reference evidence="1 2" key="1">
    <citation type="submission" date="2023-01" db="EMBL/GenBank/DDBJ databases">
        <authorList>
            <person name="Kreplak J."/>
        </authorList>
    </citation>
    <scope>NUCLEOTIDE SEQUENCE [LARGE SCALE GENOMIC DNA]</scope>
</reference>
<accession>A0AAV0ZE70</accession>
<dbReference type="PANTHER" id="PTHR36335">
    <property type="entry name" value="CHAPERONE DNAJ-DOMAIN SUPERFAMILY PROTEIN"/>
    <property type="match status" value="1"/>
</dbReference>
<keyword evidence="2" id="KW-1185">Reference proteome</keyword>
<protein>
    <submittedName>
        <fullName evidence="1">Uncharacterized protein</fullName>
    </submittedName>
</protein>
<dbReference type="PANTHER" id="PTHR36335:SF1">
    <property type="entry name" value="CHAPERONE DNAJ-DOMAIN SUPERFAMILY PROTEIN"/>
    <property type="match status" value="1"/>
</dbReference>
<dbReference type="EMBL" id="OX451737">
    <property type="protein sequence ID" value="CAI8596122.1"/>
    <property type="molecule type" value="Genomic_DNA"/>
</dbReference>
<evidence type="ECO:0000313" key="2">
    <source>
        <dbReference type="Proteomes" id="UP001157006"/>
    </source>
</evidence>